<dbReference type="SMART" id="SM00670">
    <property type="entry name" value="PINc"/>
    <property type="match status" value="1"/>
</dbReference>
<protein>
    <recommendedName>
        <fullName evidence="1">PIN domain-containing protein</fullName>
    </recommendedName>
</protein>
<dbReference type="InterPro" id="IPR052106">
    <property type="entry name" value="PINc/VapC_TA"/>
</dbReference>
<accession>A0A0F9U202</accession>
<comment type="caution">
    <text evidence="2">The sequence shown here is derived from an EMBL/GenBank/DDBJ whole genome shotgun (WGS) entry which is preliminary data.</text>
</comment>
<evidence type="ECO:0000259" key="1">
    <source>
        <dbReference type="SMART" id="SM00670"/>
    </source>
</evidence>
<dbReference type="SUPFAM" id="SSF88723">
    <property type="entry name" value="PIN domain-like"/>
    <property type="match status" value="1"/>
</dbReference>
<dbReference type="Gene3D" id="3.40.50.1010">
    <property type="entry name" value="5'-nuclease"/>
    <property type="match status" value="1"/>
</dbReference>
<dbReference type="AlphaFoldDB" id="A0A0F9U202"/>
<dbReference type="CDD" id="cd09854">
    <property type="entry name" value="PIN_VapC-like"/>
    <property type="match status" value="1"/>
</dbReference>
<gene>
    <name evidence="2" type="ORF">LCGC14_0320590</name>
</gene>
<dbReference type="InterPro" id="IPR002716">
    <property type="entry name" value="PIN_dom"/>
</dbReference>
<organism evidence="2">
    <name type="scientific">marine sediment metagenome</name>
    <dbReference type="NCBI Taxonomy" id="412755"/>
    <lineage>
        <taxon>unclassified sequences</taxon>
        <taxon>metagenomes</taxon>
        <taxon>ecological metagenomes</taxon>
    </lineage>
</organism>
<evidence type="ECO:0000313" key="2">
    <source>
        <dbReference type="EMBL" id="KKN81312.1"/>
    </source>
</evidence>
<feature type="domain" description="PIN" evidence="1">
    <location>
        <begin position="2"/>
        <end position="128"/>
    </location>
</feature>
<dbReference type="PANTHER" id="PTHR38826">
    <property type="entry name" value="RIBONUCLEASE VAPC13"/>
    <property type="match status" value="1"/>
</dbReference>
<sequence>MEKVYIDTNIFLNPILYDINANQEANKSKSFLEKIIANKIIGFTSVLTWDEFVWIIRKTLGIQIAIEKGRKFLIIPNLRIVKVTLITINRAQDLISNYRIQPRDAVHVACALENKIYKIISFDEDFDIIKEIERTQP</sequence>
<proteinExistence type="predicted"/>
<dbReference type="InterPro" id="IPR029060">
    <property type="entry name" value="PIN-like_dom_sf"/>
</dbReference>
<dbReference type="Pfam" id="PF01850">
    <property type="entry name" value="PIN"/>
    <property type="match status" value="1"/>
</dbReference>
<reference evidence="2" key="1">
    <citation type="journal article" date="2015" name="Nature">
        <title>Complex archaea that bridge the gap between prokaryotes and eukaryotes.</title>
        <authorList>
            <person name="Spang A."/>
            <person name="Saw J.H."/>
            <person name="Jorgensen S.L."/>
            <person name="Zaremba-Niedzwiedzka K."/>
            <person name="Martijn J."/>
            <person name="Lind A.E."/>
            <person name="van Eijk R."/>
            <person name="Schleper C."/>
            <person name="Guy L."/>
            <person name="Ettema T.J."/>
        </authorList>
    </citation>
    <scope>NUCLEOTIDE SEQUENCE</scope>
</reference>
<name>A0A0F9U202_9ZZZZ</name>
<dbReference type="EMBL" id="LAZR01000216">
    <property type="protein sequence ID" value="KKN81312.1"/>
    <property type="molecule type" value="Genomic_DNA"/>
</dbReference>
<dbReference type="PANTHER" id="PTHR38826:SF5">
    <property type="entry name" value="RIBONUCLEASE VAPC13"/>
    <property type="match status" value="1"/>
</dbReference>